<dbReference type="EMBL" id="VMKJ01000076">
    <property type="protein sequence ID" value="TVO31542.1"/>
    <property type="molecule type" value="Genomic_DNA"/>
</dbReference>
<evidence type="ECO:0000313" key="2">
    <source>
        <dbReference type="Proteomes" id="UP000319828"/>
    </source>
</evidence>
<accession>A0A557NSZ0</accession>
<proteinExistence type="predicted"/>
<comment type="caution">
    <text evidence="1">The sequence shown here is derived from an EMBL/GenBank/DDBJ whole genome shotgun (WGS) entry which is preliminary data.</text>
</comment>
<dbReference type="RefSeq" id="WP_144389260.1">
    <property type="nucleotide sequence ID" value="NZ_CANNCB010000085.1"/>
</dbReference>
<gene>
    <name evidence="1" type="ORF">FOF44_17955</name>
</gene>
<evidence type="ECO:0000313" key="1">
    <source>
        <dbReference type="EMBL" id="TVO31542.1"/>
    </source>
</evidence>
<organism evidence="1 2">
    <name type="scientific">Vibrio algivorus</name>
    <dbReference type="NCBI Taxonomy" id="1667024"/>
    <lineage>
        <taxon>Bacteria</taxon>
        <taxon>Pseudomonadati</taxon>
        <taxon>Pseudomonadota</taxon>
        <taxon>Gammaproteobacteria</taxon>
        <taxon>Vibrionales</taxon>
        <taxon>Vibrionaceae</taxon>
        <taxon>Vibrio</taxon>
    </lineage>
</organism>
<name>A0A557NSZ0_9VIBR</name>
<reference evidence="1 2" key="1">
    <citation type="submission" date="2019-07" db="EMBL/GenBank/DDBJ databases">
        <title>The draft genome sequence of Vibrio algivorus M1486.</title>
        <authorList>
            <person name="Meng X."/>
        </authorList>
    </citation>
    <scope>NUCLEOTIDE SEQUENCE [LARGE SCALE GENOMIC DNA]</scope>
    <source>
        <strain evidence="1 2">M1486</strain>
    </source>
</reference>
<protein>
    <submittedName>
        <fullName evidence="1">CopG family transcriptional regulator</fullName>
    </submittedName>
</protein>
<sequence length="348" mass="40900">MAYVNDNPVGNVKFLINSSNKMDLLCIGVFFGVINNFVDFDFINDEVGTRLKLQGEIDRLPNLSMDSFFKIRTEIQSKKFVLPENLIHWIQDDYRAQFYVFSQLKGLVDNNKINDFISETVDSELRERVKFNVSAYMDDANKRRDGDLYEVIWNVLSFNYLIAKMSEMFPHRECSNLHPFHVRVNVASLVTTLDGWKANYIKNKQVSSLDKWFDFSDQQQCEWFVRYIYSNAEKYNIANISARARPPVVLGDWARYTIDTIYRIDSGDIYQAQFLWQKVKSAWSSQKHRLESKKKGRKQFSYYMSSDVEDVLTEMKRKTGMERGDFVEAAIRHYSQIVKQDLRKLAGK</sequence>
<dbReference type="AlphaFoldDB" id="A0A557NSZ0"/>
<dbReference type="Proteomes" id="UP000319828">
    <property type="component" value="Unassembled WGS sequence"/>
</dbReference>